<organism evidence="9 10">
    <name type="scientific">Adineta ricciae</name>
    <name type="common">Rotifer</name>
    <dbReference type="NCBI Taxonomy" id="249248"/>
    <lineage>
        <taxon>Eukaryota</taxon>
        <taxon>Metazoa</taxon>
        <taxon>Spiralia</taxon>
        <taxon>Gnathifera</taxon>
        <taxon>Rotifera</taxon>
        <taxon>Eurotatoria</taxon>
        <taxon>Bdelloidea</taxon>
        <taxon>Adinetida</taxon>
        <taxon>Adinetidae</taxon>
        <taxon>Adineta</taxon>
    </lineage>
</organism>
<keyword evidence="3 6" id="KW-0808">Transferase</keyword>
<evidence type="ECO:0000256" key="3">
    <source>
        <dbReference type="ARBA" id="ARBA00022679"/>
    </source>
</evidence>
<dbReference type="Gene3D" id="3.90.176.10">
    <property type="entry name" value="Toxin ADP-ribosyltransferase, Chain A, domain 1"/>
    <property type="match status" value="1"/>
</dbReference>
<evidence type="ECO:0000256" key="2">
    <source>
        <dbReference type="ARBA" id="ARBA00022676"/>
    </source>
</evidence>
<proteinExistence type="inferred from homology"/>
<dbReference type="PROSITE" id="PS51996">
    <property type="entry name" value="TR_MART"/>
    <property type="match status" value="1"/>
</dbReference>
<evidence type="ECO:0000313" key="9">
    <source>
        <dbReference type="EMBL" id="CAF1557249.1"/>
    </source>
</evidence>
<evidence type="ECO:0000259" key="7">
    <source>
        <dbReference type="PROSITE" id="PS50918"/>
    </source>
</evidence>
<comment type="caution">
    <text evidence="9">The sequence shown here is derived from an EMBL/GenBank/DDBJ whole genome shotgun (WGS) entry which is preliminary data.</text>
</comment>
<dbReference type="OrthoDB" id="423533at2759"/>
<evidence type="ECO:0000313" key="8">
    <source>
        <dbReference type="EMBL" id="CAF1455523.1"/>
    </source>
</evidence>
<dbReference type="Gene3D" id="3.30.720.50">
    <property type="match status" value="1"/>
</dbReference>
<comment type="similarity">
    <text evidence="1 6">Belongs to the Arg-specific ADP-ribosyltransferase family.</text>
</comment>
<dbReference type="GO" id="GO:0106274">
    <property type="term" value="F:NAD+-protein-arginine ADP-ribosyltransferase activity"/>
    <property type="evidence" value="ECO:0007669"/>
    <property type="project" value="UniProtKB-EC"/>
</dbReference>
<dbReference type="AlphaFoldDB" id="A0A815XGJ2"/>
<dbReference type="SUPFAM" id="SSF56399">
    <property type="entry name" value="ADP-ribosylation"/>
    <property type="match status" value="1"/>
</dbReference>
<dbReference type="Proteomes" id="UP000663852">
    <property type="component" value="Unassembled WGS sequence"/>
</dbReference>
<feature type="domain" description="WWE" evidence="7">
    <location>
        <begin position="1"/>
        <end position="80"/>
    </location>
</feature>
<evidence type="ECO:0000256" key="5">
    <source>
        <dbReference type="ARBA" id="ARBA00047597"/>
    </source>
</evidence>
<comment type="catalytic activity">
    <reaction evidence="5 6">
        <text>L-arginyl-[protein] + NAD(+) = N(omega)-(ADP-D-ribosyl)-L-arginyl-[protein] + nicotinamide + H(+)</text>
        <dbReference type="Rhea" id="RHEA:19149"/>
        <dbReference type="Rhea" id="RHEA-COMP:10532"/>
        <dbReference type="Rhea" id="RHEA-COMP:15087"/>
        <dbReference type="ChEBI" id="CHEBI:15378"/>
        <dbReference type="ChEBI" id="CHEBI:17154"/>
        <dbReference type="ChEBI" id="CHEBI:29965"/>
        <dbReference type="ChEBI" id="CHEBI:57540"/>
        <dbReference type="ChEBI" id="CHEBI:142554"/>
        <dbReference type="EC" id="2.4.2.31"/>
    </reaction>
</comment>
<protein>
    <recommendedName>
        <fullName evidence="6">NAD(P)(+)--arginine ADP-ribosyltransferase</fullName>
        <ecNumber evidence="6">2.4.2.31</ecNumber>
    </recommendedName>
    <alternativeName>
        <fullName evidence="6">Mono(ADP-ribosyl)transferase</fullName>
    </alternativeName>
</protein>
<evidence type="ECO:0000313" key="10">
    <source>
        <dbReference type="Proteomes" id="UP000663828"/>
    </source>
</evidence>
<dbReference type="PROSITE" id="PS50918">
    <property type="entry name" value="WWE"/>
    <property type="match status" value="1"/>
</dbReference>
<dbReference type="InterPro" id="IPR037197">
    <property type="entry name" value="WWE_dom_sf"/>
</dbReference>
<dbReference type="InterPro" id="IPR000768">
    <property type="entry name" value="ART"/>
</dbReference>
<evidence type="ECO:0000256" key="1">
    <source>
        <dbReference type="ARBA" id="ARBA00009558"/>
    </source>
</evidence>
<dbReference type="GO" id="GO:0016779">
    <property type="term" value="F:nucleotidyltransferase activity"/>
    <property type="evidence" value="ECO:0007669"/>
    <property type="project" value="UniProtKB-KW"/>
</dbReference>
<dbReference type="EMBL" id="CAJNOR010005328">
    <property type="protein sequence ID" value="CAF1557249.1"/>
    <property type="molecule type" value="Genomic_DNA"/>
</dbReference>
<dbReference type="Pfam" id="PF02825">
    <property type="entry name" value="WWE"/>
    <property type="match status" value="1"/>
</dbReference>
<dbReference type="SMART" id="SM00678">
    <property type="entry name" value="WWE"/>
    <property type="match status" value="1"/>
</dbReference>
<keyword evidence="4" id="KW-0548">Nucleotidyltransferase</keyword>
<dbReference type="GO" id="GO:0008270">
    <property type="term" value="F:zinc ion binding"/>
    <property type="evidence" value="ECO:0007669"/>
    <property type="project" value="InterPro"/>
</dbReference>
<keyword evidence="10" id="KW-1185">Reference proteome</keyword>
<dbReference type="EMBL" id="CAJNOJ010000458">
    <property type="protein sequence ID" value="CAF1455523.1"/>
    <property type="molecule type" value="Genomic_DNA"/>
</dbReference>
<keyword evidence="6" id="KW-0520">NAD</keyword>
<keyword evidence="2 6" id="KW-0328">Glycosyltransferase</keyword>
<name>A0A815XGJ2_ADIRI</name>
<dbReference type="EC" id="2.4.2.31" evidence="6"/>
<dbReference type="InterPro" id="IPR018123">
    <property type="entry name" value="WWE-dom_subgr"/>
</dbReference>
<accession>A0A815XGJ2</accession>
<keyword evidence="6" id="KW-0521">NADP</keyword>
<dbReference type="SUPFAM" id="SSF117839">
    <property type="entry name" value="WWE domain"/>
    <property type="match status" value="1"/>
</dbReference>
<sequence length="385" mass="44896">MMSSTLIDKKPVWLWQSNSNPWDTNEKEEWKRYSDFENEYIEEAFQAQANEVQLGDYIIDLKYNIQFKNGEICRQRIVKRELIDTHQNVRCERFSYPEKPVKSFGIDIKWDNSLIKHWKETHEDLITNYPAVVELTVQGILHEGKLLKKDIDAQRIANYLKTCEPNWDQLGRCAIRLYTASSFLCDSVNTALRNKDMTKVDTLGPFCYLLSERLFSGDYCPNQILYRGATLTNEMIEEYKQVVGTEITWLSFTSTTKDRCVAEMYTGNVLFIITLKYKIWSYEQDVSSISYYPDEAEVLLTAGYQFHVDKVEFDSINEKHIIYMTTLSGEKFLNPNMHTKVLPERSTNPDLNNCIYLFGTGMTIGTAAMCDGKLRVYHFPPLDME</sequence>
<reference evidence="9" key="1">
    <citation type="submission" date="2021-02" db="EMBL/GenBank/DDBJ databases">
        <authorList>
            <person name="Nowell W R."/>
        </authorList>
    </citation>
    <scope>NUCLEOTIDE SEQUENCE</scope>
</reference>
<dbReference type="Proteomes" id="UP000663828">
    <property type="component" value="Unassembled WGS sequence"/>
</dbReference>
<evidence type="ECO:0000256" key="4">
    <source>
        <dbReference type="ARBA" id="ARBA00022695"/>
    </source>
</evidence>
<dbReference type="InterPro" id="IPR004170">
    <property type="entry name" value="WWE_dom"/>
</dbReference>
<dbReference type="Pfam" id="PF01129">
    <property type="entry name" value="ART"/>
    <property type="match status" value="1"/>
</dbReference>
<evidence type="ECO:0000256" key="6">
    <source>
        <dbReference type="RuleBase" id="RU361228"/>
    </source>
</evidence>
<gene>
    <name evidence="8" type="ORF">EDS130_LOCUS39804</name>
    <name evidence="9" type="ORF">XAT740_LOCUS43346</name>
</gene>